<dbReference type="InterPro" id="IPR036271">
    <property type="entry name" value="Tet_transcr_reg_TetR-rel_C_sf"/>
</dbReference>
<evidence type="ECO:0000313" key="1">
    <source>
        <dbReference type="EMBL" id="MPN41921.1"/>
    </source>
</evidence>
<sequence>MYFWDRYFYFPPEFIKERMEQETKETQDEFLRAIQQAISEGITRGEIRPQPAESAALAYYYLMIGLSMSVKLYEREALERDITLTWAGFSQGLRKEE</sequence>
<accession>A0A645HS96</accession>
<evidence type="ECO:0008006" key="2">
    <source>
        <dbReference type="Google" id="ProtNLM"/>
    </source>
</evidence>
<protein>
    <recommendedName>
        <fullName evidence="2">HTH-type transcriptional repressor KstR2 C-terminal domain-containing protein</fullName>
    </recommendedName>
</protein>
<dbReference type="AlphaFoldDB" id="A0A645HS96"/>
<name>A0A645HS96_9ZZZZ</name>
<dbReference type="EMBL" id="VSSQ01099276">
    <property type="protein sequence ID" value="MPN41921.1"/>
    <property type="molecule type" value="Genomic_DNA"/>
</dbReference>
<gene>
    <name evidence="1" type="ORF">SDC9_189476</name>
</gene>
<dbReference type="Gene3D" id="1.10.357.10">
    <property type="entry name" value="Tetracycline Repressor, domain 2"/>
    <property type="match status" value="1"/>
</dbReference>
<organism evidence="1">
    <name type="scientific">bioreactor metagenome</name>
    <dbReference type="NCBI Taxonomy" id="1076179"/>
    <lineage>
        <taxon>unclassified sequences</taxon>
        <taxon>metagenomes</taxon>
        <taxon>ecological metagenomes</taxon>
    </lineage>
</organism>
<dbReference type="SUPFAM" id="SSF48498">
    <property type="entry name" value="Tetracyclin repressor-like, C-terminal domain"/>
    <property type="match status" value="1"/>
</dbReference>
<proteinExistence type="predicted"/>
<comment type="caution">
    <text evidence="1">The sequence shown here is derived from an EMBL/GenBank/DDBJ whole genome shotgun (WGS) entry which is preliminary data.</text>
</comment>
<reference evidence="1" key="1">
    <citation type="submission" date="2019-08" db="EMBL/GenBank/DDBJ databases">
        <authorList>
            <person name="Kucharzyk K."/>
            <person name="Murdoch R.W."/>
            <person name="Higgins S."/>
            <person name="Loffler F."/>
        </authorList>
    </citation>
    <scope>NUCLEOTIDE SEQUENCE</scope>
</reference>